<gene>
    <name evidence="2" type="ORF">H010_23154</name>
</gene>
<evidence type="ECO:0000313" key="3">
    <source>
        <dbReference type="Proteomes" id="UP001152876"/>
    </source>
</evidence>
<dbReference type="Gene3D" id="3.40.50.300">
    <property type="entry name" value="P-loop containing nucleotide triphosphate hydrolases"/>
    <property type="match status" value="1"/>
</dbReference>
<dbReference type="OrthoDB" id="9777890at2"/>
<dbReference type="InterPro" id="IPR027417">
    <property type="entry name" value="P-loop_NTPase"/>
</dbReference>
<evidence type="ECO:0000313" key="2">
    <source>
        <dbReference type="EMBL" id="MDG5978171.1"/>
    </source>
</evidence>
<dbReference type="PANTHER" id="PTHR12788">
    <property type="entry name" value="PROTEIN-TYROSINE SULFOTRANSFERASE 2"/>
    <property type="match status" value="1"/>
</dbReference>
<dbReference type="Pfam" id="PF13469">
    <property type="entry name" value="Sulfotransfer_3"/>
    <property type="match status" value="1"/>
</dbReference>
<dbReference type="EMBL" id="AOGK01000032">
    <property type="protein sequence ID" value="MDG5978171.1"/>
    <property type="molecule type" value="Genomic_DNA"/>
</dbReference>
<comment type="caution">
    <text evidence="2">The sequence shown here is derived from an EMBL/GenBank/DDBJ whole genome shotgun (WGS) entry which is preliminary data.</text>
</comment>
<organism evidence="2 3">
    <name type="scientific">Hydrogenophaga taeniospiralis CCUG 15921</name>
    <dbReference type="NCBI Taxonomy" id="1281780"/>
    <lineage>
        <taxon>Bacteria</taxon>
        <taxon>Pseudomonadati</taxon>
        <taxon>Pseudomonadota</taxon>
        <taxon>Betaproteobacteria</taxon>
        <taxon>Burkholderiales</taxon>
        <taxon>Comamonadaceae</taxon>
        <taxon>Hydrogenophaga</taxon>
    </lineage>
</organism>
<dbReference type="InterPro" id="IPR026634">
    <property type="entry name" value="TPST-like"/>
</dbReference>
<protein>
    <submittedName>
        <fullName evidence="2">Sulfotransferase domain superfamily protein</fullName>
    </submittedName>
</protein>
<sequence length="298" mass="34144">MSHHHLRMPIIVGAPRSGTTLLRLMLDAHPDLAIPPETSFVVAASALNGSTNDLRARFVDTVTAYPPHAPNWEDFGLAREALAEAVQALEPFTVADGLRTFYRLYAQRFGKPRWGEKTPDYSLHIGAIATLLPEARFIHLIRDGRDVVASWRQQWFSPGHEPEVLARAWMDRVLAARNAGLGRTHYIEIFYEDLVARPEAVLRQLCDFLDLPWSNQLLNHQERAPQRLEEHRTRRSLDGTVIASHAQRLRQQRRTMERPGVERIGSWREELSEEEVRDFERVAGGLLVELGYELHNHH</sequence>
<accession>A0A9X4NXH4</accession>
<evidence type="ECO:0000256" key="1">
    <source>
        <dbReference type="ARBA" id="ARBA00022679"/>
    </source>
</evidence>
<dbReference type="AlphaFoldDB" id="A0A9X4NXH4"/>
<dbReference type="Proteomes" id="UP001152876">
    <property type="component" value="Unassembled WGS sequence"/>
</dbReference>
<keyword evidence="1" id="KW-0808">Transferase</keyword>
<dbReference type="GO" id="GO:0008476">
    <property type="term" value="F:protein-tyrosine sulfotransferase activity"/>
    <property type="evidence" value="ECO:0007669"/>
    <property type="project" value="InterPro"/>
</dbReference>
<reference evidence="2" key="1">
    <citation type="submission" date="2013-01" db="EMBL/GenBank/DDBJ databases">
        <title>Genome draft of Hydrogenophaga taeniospiralis 2K1.</title>
        <authorList>
            <person name="Gomila M."/>
            <person name="Lalucat J."/>
        </authorList>
    </citation>
    <scope>NUCLEOTIDE SEQUENCE</scope>
    <source>
        <strain evidence="2">CCUG 15921</strain>
    </source>
</reference>
<keyword evidence="3" id="KW-1185">Reference proteome</keyword>
<name>A0A9X4NXH4_9BURK</name>
<dbReference type="PANTHER" id="PTHR12788:SF10">
    <property type="entry name" value="PROTEIN-TYROSINE SULFOTRANSFERASE"/>
    <property type="match status" value="1"/>
</dbReference>
<proteinExistence type="predicted"/>
<dbReference type="SUPFAM" id="SSF52540">
    <property type="entry name" value="P-loop containing nucleoside triphosphate hydrolases"/>
    <property type="match status" value="1"/>
</dbReference>